<name>A0A7C6A7L4_DESAE</name>
<keyword evidence="1" id="KW-1003">Cell membrane</keyword>
<proteinExistence type="predicted"/>
<evidence type="ECO:0000256" key="4">
    <source>
        <dbReference type="ARBA" id="ARBA00022989"/>
    </source>
</evidence>
<accession>A0A7C6A7L4</accession>
<dbReference type="GO" id="GO:0090529">
    <property type="term" value="P:cell septum assembly"/>
    <property type="evidence" value="ECO:0007669"/>
    <property type="project" value="InterPro"/>
</dbReference>
<organism evidence="7">
    <name type="scientific">Desulfurella acetivorans</name>
    <dbReference type="NCBI Taxonomy" id="33002"/>
    <lineage>
        <taxon>Bacteria</taxon>
        <taxon>Pseudomonadati</taxon>
        <taxon>Campylobacterota</taxon>
        <taxon>Desulfurellia</taxon>
        <taxon>Desulfurellales</taxon>
        <taxon>Desulfurellaceae</taxon>
        <taxon>Desulfurella</taxon>
    </lineage>
</organism>
<keyword evidence="3" id="KW-0812">Transmembrane</keyword>
<keyword evidence="4" id="KW-0472">Membrane</keyword>
<evidence type="ECO:0000259" key="6">
    <source>
        <dbReference type="Pfam" id="PF08478"/>
    </source>
</evidence>
<feature type="domain" description="POTRA" evidence="6">
    <location>
        <begin position="1"/>
        <end position="66"/>
    </location>
</feature>
<dbReference type="Proteomes" id="UP000886400">
    <property type="component" value="Unassembled WGS sequence"/>
</dbReference>
<evidence type="ECO:0000256" key="2">
    <source>
        <dbReference type="ARBA" id="ARBA00022618"/>
    </source>
</evidence>
<gene>
    <name evidence="7" type="ORF">ENM99_06085</name>
</gene>
<dbReference type="AlphaFoldDB" id="A0A7C6A7L4"/>
<sequence length="211" mass="24542">LRYVYIKGNEILKSSYLVNNLHIGNNTKLDNQLKVDVYNKLMKDPFIAKSSVAIIKPDTLYIDIKEKVPLCVLDFNNKQFVFSSSGQYITDRIDSQKLNIDKILHIKMANLTPQINNKNVILALVDLYKKLDKLEKISYIRMEDNRFEVFLENGIMVKANVLNCDYNKSIGRLETIWPKLLPDIEKIESVSICYPDRIIIKWKTKEINSGR</sequence>
<dbReference type="PANTHER" id="PTHR35851">
    <property type="entry name" value="CELL DIVISION PROTEIN FTSQ"/>
    <property type="match status" value="1"/>
</dbReference>
<keyword evidence="4" id="KW-1133">Transmembrane helix</keyword>
<evidence type="ECO:0000256" key="5">
    <source>
        <dbReference type="ARBA" id="ARBA00023306"/>
    </source>
</evidence>
<evidence type="ECO:0000313" key="7">
    <source>
        <dbReference type="EMBL" id="HHS49384.1"/>
    </source>
</evidence>
<reference evidence="7" key="1">
    <citation type="journal article" date="2020" name="mSystems">
        <title>Genome- and Community-Level Interaction Insights into Carbon Utilization and Element Cycling Functions of Hydrothermarchaeota in Hydrothermal Sediment.</title>
        <authorList>
            <person name="Zhou Z."/>
            <person name="Liu Y."/>
            <person name="Xu W."/>
            <person name="Pan J."/>
            <person name="Luo Z.H."/>
            <person name="Li M."/>
        </authorList>
    </citation>
    <scope>NUCLEOTIDE SEQUENCE [LARGE SCALE GENOMIC DNA]</scope>
    <source>
        <strain evidence="7">SpSt-1135</strain>
    </source>
</reference>
<keyword evidence="2" id="KW-0132">Cell division</keyword>
<dbReference type="Pfam" id="PF08478">
    <property type="entry name" value="POTRA_1"/>
    <property type="match status" value="1"/>
</dbReference>
<dbReference type="InterPro" id="IPR013685">
    <property type="entry name" value="POTRA_FtsQ_type"/>
</dbReference>
<dbReference type="PANTHER" id="PTHR35851:SF1">
    <property type="entry name" value="CELL DIVISION PROTEIN FTSQ"/>
    <property type="match status" value="1"/>
</dbReference>
<dbReference type="InterPro" id="IPR026579">
    <property type="entry name" value="FtsQ"/>
</dbReference>
<protein>
    <recommendedName>
        <fullName evidence="6">POTRA domain-containing protein</fullName>
    </recommendedName>
</protein>
<feature type="non-terminal residue" evidence="7">
    <location>
        <position position="1"/>
    </location>
</feature>
<dbReference type="EMBL" id="DRZX01000287">
    <property type="protein sequence ID" value="HHS49384.1"/>
    <property type="molecule type" value="Genomic_DNA"/>
</dbReference>
<keyword evidence="5" id="KW-0131">Cell cycle</keyword>
<comment type="caution">
    <text evidence="7">The sequence shown here is derived from an EMBL/GenBank/DDBJ whole genome shotgun (WGS) entry which is preliminary data.</text>
</comment>
<evidence type="ECO:0000256" key="3">
    <source>
        <dbReference type="ARBA" id="ARBA00022692"/>
    </source>
</evidence>
<evidence type="ECO:0000256" key="1">
    <source>
        <dbReference type="ARBA" id="ARBA00022475"/>
    </source>
</evidence>